<reference evidence="6" key="1">
    <citation type="journal article" date="2015" name="Nature">
        <title>Complex archaea that bridge the gap between prokaryotes and eukaryotes.</title>
        <authorList>
            <person name="Spang A."/>
            <person name="Saw J.H."/>
            <person name="Jorgensen S.L."/>
            <person name="Zaremba-Niedzwiedzka K."/>
            <person name="Martijn J."/>
            <person name="Lind A.E."/>
            <person name="van Eijk R."/>
            <person name="Schleper C."/>
            <person name="Guy L."/>
            <person name="Ettema T.J."/>
        </authorList>
    </citation>
    <scope>NUCLEOTIDE SEQUENCE</scope>
</reference>
<keyword evidence="3" id="KW-0961">Cell wall biogenesis/degradation</keyword>
<dbReference type="Gene3D" id="3.30.70.1070">
    <property type="entry name" value="Sporulation related repeat"/>
    <property type="match status" value="1"/>
</dbReference>
<keyword evidence="2" id="KW-0456">Lyase</keyword>
<evidence type="ECO:0000259" key="5">
    <source>
        <dbReference type="PROSITE" id="PS51724"/>
    </source>
</evidence>
<dbReference type="HAMAP" id="MF_02071">
    <property type="entry name" value="RlpA"/>
    <property type="match status" value="1"/>
</dbReference>
<dbReference type="InterPro" id="IPR009009">
    <property type="entry name" value="RlpA-like_DPBB"/>
</dbReference>
<protein>
    <recommendedName>
        <fullName evidence="5">SPOR domain-containing protein</fullName>
    </recommendedName>
</protein>
<evidence type="ECO:0000256" key="3">
    <source>
        <dbReference type="ARBA" id="ARBA00023316"/>
    </source>
</evidence>
<dbReference type="PANTHER" id="PTHR34183">
    <property type="entry name" value="ENDOLYTIC PEPTIDOGLYCAN TRANSGLYCOSYLASE RLPA"/>
    <property type="match status" value="1"/>
</dbReference>
<dbReference type="EMBL" id="LAZR01003206">
    <property type="protein sequence ID" value="KKN20813.1"/>
    <property type="molecule type" value="Genomic_DNA"/>
</dbReference>
<dbReference type="SUPFAM" id="SSF50685">
    <property type="entry name" value="Barwin-like endoglucanases"/>
    <property type="match status" value="1"/>
</dbReference>
<evidence type="ECO:0000256" key="4">
    <source>
        <dbReference type="SAM" id="MobiDB-lite"/>
    </source>
</evidence>
<dbReference type="PANTHER" id="PTHR34183:SF1">
    <property type="entry name" value="ENDOLYTIC PEPTIDOGLYCAN TRANSGLYCOSYLASE RLPA"/>
    <property type="match status" value="1"/>
</dbReference>
<feature type="region of interest" description="Disordered" evidence="4">
    <location>
        <begin position="224"/>
        <end position="248"/>
    </location>
</feature>
<dbReference type="GO" id="GO:0009279">
    <property type="term" value="C:cell outer membrane"/>
    <property type="evidence" value="ECO:0007669"/>
    <property type="project" value="TreeGrafter"/>
</dbReference>
<dbReference type="GO" id="GO:0016829">
    <property type="term" value="F:lyase activity"/>
    <property type="evidence" value="ECO:0007669"/>
    <property type="project" value="UniProtKB-KW"/>
</dbReference>
<comment type="caution">
    <text evidence="6">The sequence shown here is derived from an EMBL/GenBank/DDBJ whole genome shotgun (WGS) entry which is preliminary data.</text>
</comment>
<dbReference type="InterPro" id="IPR036680">
    <property type="entry name" value="SPOR-like_sf"/>
</dbReference>
<feature type="compositionally biased region" description="Low complexity" evidence="4">
    <location>
        <begin position="227"/>
        <end position="248"/>
    </location>
</feature>
<evidence type="ECO:0000256" key="1">
    <source>
        <dbReference type="ARBA" id="ARBA00022729"/>
    </source>
</evidence>
<dbReference type="InterPro" id="IPR036908">
    <property type="entry name" value="RlpA-like_sf"/>
</dbReference>
<gene>
    <name evidence="6" type="ORF">LCGC14_0931780</name>
</gene>
<evidence type="ECO:0000256" key="2">
    <source>
        <dbReference type="ARBA" id="ARBA00023239"/>
    </source>
</evidence>
<dbReference type="Pfam" id="PF03330">
    <property type="entry name" value="DPBB_1"/>
    <property type="match status" value="1"/>
</dbReference>
<dbReference type="InterPro" id="IPR034718">
    <property type="entry name" value="RlpA"/>
</dbReference>
<evidence type="ECO:0000313" key="6">
    <source>
        <dbReference type="EMBL" id="KKN20813.1"/>
    </source>
</evidence>
<sequence length="337" mass="36314">MVCAAAFFYLATRISGDPRTVTSYRLRLWLAALATLVLAGCASSPTPAPAGTDHSSRYTITQDRAPDGNFDVSGLSDAVPVYQAPVRAGNKSPYTVWGKHYRVLDSNDGYVAQGTASWYGEKFHGHKTSNGERFDMYEMSAAHKSLRIPGYAKVTNLANGRSVIVRVNDRGPFHGDRLIDLSYAAAKKLGYQSNGTARVEVASITVKPDGSMFIADQPFTMGRQQTVQQPLQSAPSAPSASAPPVNSAVAETGGQDAIRGLFVQLGSFSSRDPAEKLQVRAKSVLNDPVRVRSVDTASGRFHRVQVGPFQDEGSARKIQSLLDKKGFSQSIVMTDSH</sequence>
<dbReference type="InterPro" id="IPR012997">
    <property type="entry name" value="RplA"/>
</dbReference>
<dbReference type="NCBIfam" id="TIGR00413">
    <property type="entry name" value="rlpA"/>
    <property type="match status" value="1"/>
</dbReference>
<proteinExistence type="inferred from homology"/>
<dbReference type="AlphaFoldDB" id="A0A0F9RUC0"/>
<accession>A0A0F9RUC0</accession>
<dbReference type="InterPro" id="IPR007730">
    <property type="entry name" value="SPOR-like_dom"/>
</dbReference>
<name>A0A0F9RUC0_9ZZZZ</name>
<dbReference type="CDD" id="cd22268">
    <property type="entry name" value="DPBB_RlpA-like"/>
    <property type="match status" value="1"/>
</dbReference>
<dbReference type="Pfam" id="PF05036">
    <property type="entry name" value="SPOR"/>
    <property type="match status" value="1"/>
</dbReference>
<feature type="domain" description="SPOR" evidence="5">
    <location>
        <begin position="255"/>
        <end position="335"/>
    </location>
</feature>
<dbReference type="PROSITE" id="PS51724">
    <property type="entry name" value="SPOR"/>
    <property type="match status" value="1"/>
</dbReference>
<keyword evidence="1" id="KW-0732">Signal</keyword>
<organism evidence="6">
    <name type="scientific">marine sediment metagenome</name>
    <dbReference type="NCBI Taxonomy" id="412755"/>
    <lineage>
        <taxon>unclassified sequences</taxon>
        <taxon>metagenomes</taxon>
        <taxon>ecological metagenomes</taxon>
    </lineage>
</organism>
<dbReference type="GO" id="GO:0042834">
    <property type="term" value="F:peptidoglycan binding"/>
    <property type="evidence" value="ECO:0007669"/>
    <property type="project" value="InterPro"/>
</dbReference>
<dbReference type="FunFam" id="2.40.40.10:FF:000003">
    <property type="entry name" value="Endolytic peptidoglycan transglycosylase RlpA"/>
    <property type="match status" value="1"/>
</dbReference>
<dbReference type="GO" id="GO:0071555">
    <property type="term" value="P:cell wall organization"/>
    <property type="evidence" value="ECO:0007669"/>
    <property type="project" value="UniProtKB-KW"/>
</dbReference>
<dbReference type="Gene3D" id="2.40.40.10">
    <property type="entry name" value="RlpA-like domain"/>
    <property type="match status" value="1"/>
</dbReference>
<dbReference type="SUPFAM" id="SSF110997">
    <property type="entry name" value="Sporulation related repeat"/>
    <property type="match status" value="1"/>
</dbReference>